<dbReference type="Pfam" id="PF03692">
    <property type="entry name" value="CxxCxxCC"/>
    <property type="match status" value="1"/>
</dbReference>
<name>A0A2Z4RS22_PSEPU</name>
<organism evidence="1 2">
    <name type="scientific">Pseudomonas putida</name>
    <name type="common">Arthrobacter siderocapsulatus</name>
    <dbReference type="NCBI Taxonomy" id="303"/>
    <lineage>
        <taxon>Bacteria</taxon>
        <taxon>Pseudomonadati</taxon>
        <taxon>Pseudomonadota</taxon>
        <taxon>Gammaproteobacteria</taxon>
        <taxon>Pseudomonadales</taxon>
        <taxon>Pseudomonadaceae</taxon>
        <taxon>Pseudomonas</taxon>
    </lineage>
</organism>
<dbReference type="AlphaFoldDB" id="A0A2Z4RS22"/>
<proteinExistence type="predicted"/>
<dbReference type="Proteomes" id="UP000250299">
    <property type="component" value="Chromosome"/>
</dbReference>
<sequence>MHSPTSVFPCSQCGLCCQHVHLAEETRFLDRGDGTCRHFDTPGKRCTIYAERPDICRVDLQYTQRYNQQYSWDEYVTLNVQACTLLQTQAEQRVRLTGFDLPPSASSD</sequence>
<dbReference type="RefSeq" id="WP_110966262.1">
    <property type="nucleotide sequence ID" value="NZ_CP029693.1"/>
</dbReference>
<accession>A0A2Z4RS22</accession>
<dbReference type="InterPro" id="IPR005358">
    <property type="entry name" value="Puta_zinc/iron-chelating_dom"/>
</dbReference>
<gene>
    <name evidence="1" type="ORF">DKY63_23355</name>
</gene>
<reference evidence="1 2" key="1">
    <citation type="submission" date="2018-05" db="EMBL/GenBank/DDBJ databases">
        <title>Whole genome sequence of Pseudomonas putida JBC17.</title>
        <authorList>
            <person name="Lee Y.H."/>
            <person name="David K."/>
        </authorList>
    </citation>
    <scope>NUCLEOTIDE SEQUENCE [LARGE SCALE GENOMIC DNA]</scope>
    <source>
        <strain evidence="1 2">JBC17</strain>
    </source>
</reference>
<evidence type="ECO:0000313" key="1">
    <source>
        <dbReference type="EMBL" id="AWY42684.1"/>
    </source>
</evidence>
<protein>
    <submittedName>
        <fullName evidence="1">YkgJ family cysteine cluster protein</fullName>
    </submittedName>
</protein>
<dbReference type="EMBL" id="CP029693">
    <property type="protein sequence ID" value="AWY42684.1"/>
    <property type="molecule type" value="Genomic_DNA"/>
</dbReference>
<evidence type="ECO:0000313" key="2">
    <source>
        <dbReference type="Proteomes" id="UP000250299"/>
    </source>
</evidence>
<dbReference type="OrthoDB" id="71604at2"/>